<organism evidence="2 3">
    <name type="scientific">Candidatus Pristimantibacillus lignocellulolyticus</name>
    <dbReference type="NCBI Taxonomy" id="2994561"/>
    <lineage>
        <taxon>Bacteria</taxon>
        <taxon>Bacillati</taxon>
        <taxon>Bacillota</taxon>
        <taxon>Bacilli</taxon>
        <taxon>Bacillales</taxon>
        <taxon>Paenibacillaceae</taxon>
        <taxon>Candidatus Pristimantibacillus</taxon>
    </lineage>
</organism>
<dbReference type="CDD" id="cd04301">
    <property type="entry name" value="NAT_SF"/>
    <property type="match status" value="1"/>
</dbReference>
<evidence type="ECO:0000259" key="1">
    <source>
        <dbReference type="PROSITE" id="PS51186"/>
    </source>
</evidence>
<evidence type="ECO:0000313" key="3">
    <source>
        <dbReference type="Proteomes" id="UP001056756"/>
    </source>
</evidence>
<dbReference type="Proteomes" id="UP001056756">
    <property type="component" value="Chromosome"/>
</dbReference>
<dbReference type="InterPro" id="IPR016181">
    <property type="entry name" value="Acyl_CoA_acyltransferase"/>
</dbReference>
<dbReference type="PROSITE" id="PS51186">
    <property type="entry name" value="GNAT"/>
    <property type="match status" value="1"/>
</dbReference>
<dbReference type="InterPro" id="IPR000182">
    <property type="entry name" value="GNAT_dom"/>
</dbReference>
<name>A0A9J6ZCB4_9BACL</name>
<proteinExistence type="predicted"/>
<dbReference type="EMBL" id="CP097899">
    <property type="protein sequence ID" value="URN93754.1"/>
    <property type="molecule type" value="Genomic_DNA"/>
</dbReference>
<dbReference type="KEGG" id="plig:NAG76_18270"/>
<accession>A0A9J6ZCB4</accession>
<dbReference type="AlphaFoldDB" id="A0A9J6ZCB4"/>
<dbReference type="GO" id="GO:0016747">
    <property type="term" value="F:acyltransferase activity, transferring groups other than amino-acyl groups"/>
    <property type="evidence" value="ECO:0007669"/>
    <property type="project" value="InterPro"/>
</dbReference>
<dbReference type="SUPFAM" id="SSF55729">
    <property type="entry name" value="Acyl-CoA N-acyltransferases (Nat)"/>
    <property type="match status" value="1"/>
</dbReference>
<dbReference type="Pfam" id="PF00583">
    <property type="entry name" value="Acetyltransf_1"/>
    <property type="match status" value="1"/>
</dbReference>
<protein>
    <submittedName>
        <fullName evidence="2">GNAT family N-acetyltransferase</fullName>
    </submittedName>
</protein>
<gene>
    <name evidence="2" type="ORF">NAG76_18270</name>
</gene>
<sequence length="100" mass="11503">MIKNIHVRYPGTQQNFVEFNYVNLDFRVIVAYYAGIPVGCGCFKETKIDNVVEMKRIYVKEDYRGIGVAKTVLSALEQWAIEEDYISSILETGITQPDYL</sequence>
<evidence type="ECO:0000313" key="2">
    <source>
        <dbReference type="EMBL" id="URN93754.1"/>
    </source>
</evidence>
<reference evidence="2" key="1">
    <citation type="submission" date="2022-05" db="EMBL/GenBank/DDBJ databases">
        <title>Novel bacterial taxa in a minimal lignocellulolytic consortium and its capacity to transform plastics disclosed by genome-resolved metagenomics.</title>
        <authorList>
            <person name="Rodriguez C.A.D."/>
            <person name="Diaz-Garcia L."/>
            <person name="Herrera K."/>
            <person name="Tarazona N.A."/>
            <person name="Sproer C."/>
            <person name="Overmann J."/>
            <person name="Jimenez D.J."/>
        </authorList>
    </citation>
    <scope>NUCLEOTIDE SEQUENCE</scope>
    <source>
        <strain evidence="2">MAG5</strain>
    </source>
</reference>
<dbReference type="Gene3D" id="3.40.630.30">
    <property type="match status" value="1"/>
</dbReference>
<feature type="domain" description="N-acetyltransferase" evidence="1">
    <location>
        <begin position="1"/>
        <end position="100"/>
    </location>
</feature>